<proteinExistence type="predicted"/>
<dbReference type="RefSeq" id="XP_003062825.1">
    <property type="nucleotide sequence ID" value="XM_003062779.1"/>
</dbReference>
<feature type="coiled-coil region" evidence="1">
    <location>
        <begin position="7"/>
        <end position="41"/>
    </location>
</feature>
<dbReference type="EMBL" id="GG663747">
    <property type="protein sequence ID" value="EEH52764.1"/>
    <property type="molecule type" value="Genomic_DNA"/>
</dbReference>
<gene>
    <name evidence="2" type="ORF">MICPUCDRAFT_52634</name>
</gene>
<keyword evidence="1" id="KW-0175">Coiled coil</keyword>
<keyword evidence="3" id="KW-1185">Reference proteome</keyword>
<dbReference type="GeneID" id="9688475"/>
<evidence type="ECO:0000256" key="1">
    <source>
        <dbReference type="SAM" id="Coils"/>
    </source>
</evidence>
<sequence length="83" mass="9376">MSAVNDVVVMRAELNRTRAALARKEAELEAAKRELAELKAVHELRGRSDRAKCAAALTEEDFEDVVDDAEAMESPRSRHLRWL</sequence>
<protein>
    <submittedName>
        <fullName evidence="2">Predicted protein</fullName>
    </submittedName>
</protein>
<accession>C1N4P4</accession>
<reference evidence="2 3" key="1">
    <citation type="journal article" date="2009" name="Science">
        <title>Green evolution and dynamic adaptations revealed by genomes of the marine picoeukaryotes Micromonas.</title>
        <authorList>
            <person name="Worden A.Z."/>
            <person name="Lee J.H."/>
            <person name="Mock T."/>
            <person name="Rouze P."/>
            <person name="Simmons M.P."/>
            <person name="Aerts A.L."/>
            <person name="Allen A.E."/>
            <person name="Cuvelier M.L."/>
            <person name="Derelle E."/>
            <person name="Everett M.V."/>
            <person name="Foulon E."/>
            <person name="Grimwood J."/>
            <person name="Gundlach H."/>
            <person name="Henrissat B."/>
            <person name="Napoli C."/>
            <person name="McDonald S.M."/>
            <person name="Parker M.S."/>
            <person name="Rombauts S."/>
            <person name="Salamov A."/>
            <person name="Von Dassow P."/>
            <person name="Badger J.H."/>
            <person name="Coutinho P.M."/>
            <person name="Demir E."/>
            <person name="Dubchak I."/>
            <person name="Gentemann C."/>
            <person name="Eikrem W."/>
            <person name="Gready J.E."/>
            <person name="John U."/>
            <person name="Lanier W."/>
            <person name="Lindquist E.A."/>
            <person name="Lucas S."/>
            <person name="Mayer K.F."/>
            <person name="Moreau H."/>
            <person name="Not F."/>
            <person name="Otillar R."/>
            <person name="Panaud O."/>
            <person name="Pangilinan J."/>
            <person name="Paulsen I."/>
            <person name="Piegu B."/>
            <person name="Poliakov A."/>
            <person name="Robbens S."/>
            <person name="Schmutz J."/>
            <person name="Toulza E."/>
            <person name="Wyss T."/>
            <person name="Zelensky A."/>
            <person name="Zhou K."/>
            <person name="Armbrust E.V."/>
            <person name="Bhattacharya D."/>
            <person name="Goodenough U.W."/>
            <person name="Van de Peer Y."/>
            <person name="Grigoriev I.V."/>
        </authorList>
    </citation>
    <scope>NUCLEOTIDE SEQUENCE [LARGE SCALE GENOMIC DNA]</scope>
    <source>
        <strain evidence="2 3">CCMP1545</strain>
    </source>
</reference>
<dbReference type="Proteomes" id="UP000001876">
    <property type="component" value="Unassembled WGS sequence"/>
</dbReference>
<dbReference type="AlphaFoldDB" id="C1N4P4"/>
<evidence type="ECO:0000313" key="2">
    <source>
        <dbReference type="EMBL" id="EEH52764.1"/>
    </source>
</evidence>
<dbReference type="KEGG" id="mpp:MICPUCDRAFT_52634"/>
<organism evidence="3">
    <name type="scientific">Micromonas pusilla (strain CCMP1545)</name>
    <name type="common">Picoplanktonic green alga</name>
    <dbReference type="NCBI Taxonomy" id="564608"/>
    <lineage>
        <taxon>Eukaryota</taxon>
        <taxon>Viridiplantae</taxon>
        <taxon>Chlorophyta</taxon>
        <taxon>Mamiellophyceae</taxon>
        <taxon>Mamiellales</taxon>
        <taxon>Mamiellaceae</taxon>
        <taxon>Micromonas</taxon>
    </lineage>
</organism>
<evidence type="ECO:0000313" key="3">
    <source>
        <dbReference type="Proteomes" id="UP000001876"/>
    </source>
</evidence>
<name>C1N4P4_MICPC</name>